<organism evidence="7 8">
    <name type="scientific">Dermatophagoides farinae</name>
    <name type="common">American house dust mite</name>
    <dbReference type="NCBI Taxonomy" id="6954"/>
    <lineage>
        <taxon>Eukaryota</taxon>
        <taxon>Metazoa</taxon>
        <taxon>Ecdysozoa</taxon>
        <taxon>Arthropoda</taxon>
        <taxon>Chelicerata</taxon>
        <taxon>Arachnida</taxon>
        <taxon>Acari</taxon>
        <taxon>Acariformes</taxon>
        <taxon>Sarcoptiformes</taxon>
        <taxon>Astigmata</taxon>
        <taxon>Psoroptidia</taxon>
        <taxon>Analgoidea</taxon>
        <taxon>Pyroglyphidae</taxon>
        <taxon>Dermatophagoidinae</taxon>
        <taxon>Dermatophagoides</taxon>
    </lineage>
</organism>
<dbReference type="AlphaFoldDB" id="A0A922HTH1"/>
<reference evidence="7" key="2">
    <citation type="journal article" date="2022" name="Res Sq">
        <title>Comparative Genomics Reveals Insights into the Divergent Evolution of Astigmatic Mites and Household Pest Adaptations.</title>
        <authorList>
            <person name="Xiong Q."/>
            <person name="Wan A.T.-Y."/>
            <person name="Liu X.-Y."/>
            <person name="Fung C.S.-H."/>
            <person name="Xiao X."/>
            <person name="Malainual N."/>
            <person name="Hou J."/>
            <person name="Wang L."/>
            <person name="Wang M."/>
            <person name="Yang K."/>
            <person name="Cui Y."/>
            <person name="Leung E."/>
            <person name="Nong W."/>
            <person name="Shin S.-K."/>
            <person name="Au S."/>
            <person name="Jeong K.Y."/>
            <person name="Chew F.T."/>
            <person name="Hui J."/>
            <person name="Leung T.F."/>
            <person name="Tungtrongchitr A."/>
            <person name="Zhong N."/>
            <person name="Liu Z."/>
            <person name="Tsui S."/>
        </authorList>
    </citation>
    <scope>NUCLEOTIDE SEQUENCE</scope>
    <source>
        <strain evidence="7">Derf</strain>
        <tissue evidence="7">Whole organism</tissue>
    </source>
</reference>
<keyword evidence="5" id="KW-0408">Iron</keyword>
<feature type="transmembrane region" description="Helical" evidence="6">
    <location>
        <begin position="95"/>
        <end position="114"/>
    </location>
</feature>
<dbReference type="Gene3D" id="1.10.640.10">
    <property type="entry name" value="Haem peroxidase domain superfamily, animal type"/>
    <property type="match status" value="1"/>
</dbReference>
<gene>
    <name evidence="7" type="ORF">DERF_010836</name>
</gene>
<dbReference type="InterPro" id="IPR037120">
    <property type="entry name" value="Haem_peroxidase_sf_animal"/>
</dbReference>
<dbReference type="Pfam" id="PF03098">
    <property type="entry name" value="An_peroxidase"/>
    <property type="match status" value="1"/>
</dbReference>
<keyword evidence="5" id="KW-0479">Metal-binding</keyword>
<evidence type="ECO:0000313" key="8">
    <source>
        <dbReference type="Proteomes" id="UP000790347"/>
    </source>
</evidence>
<evidence type="ECO:0000256" key="6">
    <source>
        <dbReference type="SAM" id="Phobius"/>
    </source>
</evidence>
<evidence type="ECO:0000256" key="2">
    <source>
        <dbReference type="ARBA" id="ARBA00022525"/>
    </source>
</evidence>
<evidence type="ECO:0000256" key="1">
    <source>
        <dbReference type="ARBA" id="ARBA00004613"/>
    </source>
</evidence>
<keyword evidence="2" id="KW-0964">Secreted</keyword>
<evidence type="ECO:0008006" key="9">
    <source>
        <dbReference type="Google" id="ProtNLM"/>
    </source>
</evidence>
<dbReference type="InterPro" id="IPR010255">
    <property type="entry name" value="Haem_peroxidase_sf"/>
</dbReference>
<keyword evidence="4" id="KW-0732">Signal</keyword>
<dbReference type="FunFam" id="1.10.640.10:FF:000003">
    <property type="entry name" value="chorion peroxidase"/>
    <property type="match status" value="1"/>
</dbReference>
<dbReference type="EMBL" id="ASGP02000005">
    <property type="protein sequence ID" value="KAH9506089.1"/>
    <property type="molecule type" value="Genomic_DNA"/>
</dbReference>
<feature type="binding site" description="axial binding residue" evidence="5">
    <location>
        <position position="681"/>
    </location>
    <ligand>
        <name>heme b</name>
        <dbReference type="ChEBI" id="CHEBI:60344"/>
    </ligand>
    <ligandPart>
        <name>Fe</name>
        <dbReference type="ChEBI" id="CHEBI:18248"/>
    </ligandPart>
</feature>
<dbReference type="PANTHER" id="PTHR11475:SF106">
    <property type="entry name" value="CURLY SU"/>
    <property type="match status" value="1"/>
</dbReference>
<proteinExistence type="predicted"/>
<dbReference type="PANTHER" id="PTHR11475">
    <property type="entry name" value="OXIDASE/PEROXIDASE"/>
    <property type="match status" value="1"/>
</dbReference>
<dbReference type="PROSITE" id="PS50292">
    <property type="entry name" value="PEROXIDASE_3"/>
    <property type="match status" value="1"/>
</dbReference>
<keyword evidence="6" id="KW-0472">Membrane</keyword>
<dbReference type="SUPFAM" id="SSF48113">
    <property type="entry name" value="Heme-dependent peroxidases"/>
    <property type="match status" value="1"/>
</dbReference>
<keyword evidence="3" id="KW-0560">Oxidoreductase</keyword>
<accession>A0A922HTH1</accession>
<comment type="caution">
    <text evidence="7">The sequence shown here is derived from an EMBL/GenBank/DDBJ whole genome shotgun (WGS) entry which is preliminary data.</text>
</comment>
<sequence>MATILATTTTTTTMTTTLSNIIDTVIMPILLSYRKMITLNNSRLSTTANVTEKFSNDSHNQITGVIHENFHKMSLLSSNTISSSNLKMQKFSSSWIIRTAIILMMMMMASIIQASSSSLENYFNDDTGTSIMARPSPYSPDYHPECDIILPASYSFMNNLEEMTELSPPLPTQPQSLPPVINLDVNDNYPPPPPPSSSSYYYPNDNDALTNAELILTNPNHHHGALGGISFRSSASTMHPILQKYLSAITGNNHHITKRSTPYMMTGGGGNICLNYQDINQAIQSAKMSLGMFSIPQENNHLSSDYPKPEHVAKVEAIVYGLPRIDTTNTIIRDMCPSIMKPVKCESNKYRTLSGMCNNLEYPSWGSTRSAMLRYMPPDYADGLSAPRMAKSGQPLPPPRVVSFVLHQADENDYDTEVTYLVIAWGQMVDHDLTFASMPKDKNDQSIKCCKYAPQQRHPNCYPIQMPNDDPYYKFYPRKCMDFVRSTAGVKPNCPLGPRHQINVVSSFLDADCIYGGAISTTKRIREFNGGRLKSTKVYRQMGLKDLLPAKTKNPDQGCERSGRTSNSYCFDTGDTRSNVQLQLTVLHTIWLRHHNQIADVLSEINPHWSDEKLFQETRRIVSAMIQHITYNEFLPIVVGRQTMTKYGLNLQKFGYYHGYDAKINPGIRVEFQAAAFRFGHSIVPDTVDRFNKFHQKIDSVRLASVLRQPFSLYHPGVMDSFIFGMVNQPAYRVDVTMANEITNHLFQKPGEQFGLDLAAINILRGREMGVPGYNYMREYCGMQRIKHFTDLYGIVHNETVRRYMELYEHVDDIDFWSAGIAEFPLMGAMVGPTFACIIAEQFAQIRKGDRFWYENGHGTTKFSMDQLSEIRKTKLARILCEAADDMESIQLYPLLAAHSTSNPRVNCADLPEMDLTSWRESYLPYDNNVGNGNIAVMNTIIDDYKAKSKAKAKAKA</sequence>
<dbReference type="CDD" id="cd09823">
    <property type="entry name" value="peroxinectin_like"/>
    <property type="match status" value="1"/>
</dbReference>
<dbReference type="GO" id="GO:0005576">
    <property type="term" value="C:extracellular region"/>
    <property type="evidence" value="ECO:0007669"/>
    <property type="project" value="UniProtKB-SubCell"/>
</dbReference>
<evidence type="ECO:0000256" key="4">
    <source>
        <dbReference type="ARBA" id="ARBA00022729"/>
    </source>
</evidence>
<reference evidence="7" key="1">
    <citation type="submission" date="2013-05" db="EMBL/GenBank/DDBJ databases">
        <authorList>
            <person name="Yim A.K.Y."/>
            <person name="Chan T.F."/>
            <person name="Ji K.M."/>
            <person name="Liu X.Y."/>
            <person name="Zhou J.W."/>
            <person name="Li R.Q."/>
            <person name="Yang K.Y."/>
            <person name="Li J."/>
            <person name="Li M."/>
            <person name="Law P.T.W."/>
            <person name="Wu Y.L."/>
            <person name="Cai Z.L."/>
            <person name="Qin H."/>
            <person name="Bao Y."/>
            <person name="Leung R.K.K."/>
            <person name="Ng P.K.S."/>
            <person name="Zou J."/>
            <person name="Zhong X.J."/>
            <person name="Ran P.X."/>
            <person name="Zhong N.S."/>
            <person name="Liu Z.G."/>
            <person name="Tsui S.K.W."/>
        </authorList>
    </citation>
    <scope>NUCLEOTIDE SEQUENCE</scope>
    <source>
        <strain evidence="7">Derf</strain>
        <tissue evidence="7">Whole organism</tissue>
    </source>
</reference>
<name>A0A922HTH1_DERFA</name>
<evidence type="ECO:0000313" key="7">
    <source>
        <dbReference type="EMBL" id="KAH9506089.1"/>
    </source>
</evidence>
<keyword evidence="3" id="KW-0575">Peroxidase</keyword>
<keyword evidence="6" id="KW-1133">Transmembrane helix</keyword>
<keyword evidence="5" id="KW-0349">Heme</keyword>
<protein>
    <recommendedName>
        <fullName evidence="9">Peroxidase-like</fullName>
    </recommendedName>
</protein>
<dbReference type="GO" id="GO:0020037">
    <property type="term" value="F:heme binding"/>
    <property type="evidence" value="ECO:0007669"/>
    <property type="project" value="InterPro"/>
</dbReference>
<dbReference type="GO" id="GO:0006979">
    <property type="term" value="P:response to oxidative stress"/>
    <property type="evidence" value="ECO:0007669"/>
    <property type="project" value="InterPro"/>
</dbReference>
<comment type="subcellular location">
    <subcellularLocation>
        <location evidence="1">Secreted</location>
    </subcellularLocation>
</comment>
<dbReference type="PRINTS" id="PR00457">
    <property type="entry name" value="ANPEROXIDASE"/>
</dbReference>
<keyword evidence="8" id="KW-1185">Reference proteome</keyword>
<evidence type="ECO:0000256" key="3">
    <source>
        <dbReference type="ARBA" id="ARBA00022559"/>
    </source>
</evidence>
<dbReference type="Proteomes" id="UP000790347">
    <property type="component" value="Unassembled WGS sequence"/>
</dbReference>
<dbReference type="GO" id="GO:0046872">
    <property type="term" value="F:metal ion binding"/>
    <property type="evidence" value="ECO:0007669"/>
    <property type="project" value="UniProtKB-KW"/>
</dbReference>
<evidence type="ECO:0000256" key="5">
    <source>
        <dbReference type="PIRSR" id="PIRSR619791-2"/>
    </source>
</evidence>
<keyword evidence="6" id="KW-0812">Transmembrane</keyword>
<dbReference type="InterPro" id="IPR019791">
    <property type="entry name" value="Haem_peroxidase_animal"/>
</dbReference>
<dbReference type="GO" id="GO:0004601">
    <property type="term" value="F:peroxidase activity"/>
    <property type="evidence" value="ECO:0007669"/>
    <property type="project" value="UniProtKB-KW"/>
</dbReference>